<dbReference type="InterPro" id="IPR014756">
    <property type="entry name" value="Ig_E-set"/>
</dbReference>
<evidence type="ECO:0000259" key="10">
    <source>
        <dbReference type="Pfam" id="PF00643"/>
    </source>
</evidence>
<keyword evidence="4" id="KW-0677">Repeat</keyword>
<evidence type="ECO:0000256" key="3">
    <source>
        <dbReference type="ARBA" id="ARBA00022723"/>
    </source>
</evidence>
<dbReference type="PANTHER" id="PTHR25462:SF296">
    <property type="entry name" value="MEIOTIC P26, ISOFORM F"/>
    <property type="match status" value="1"/>
</dbReference>
<dbReference type="InterPro" id="IPR000315">
    <property type="entry name" value="Znf_B-box"/>
</dbReference>
<comment type="catalytic activity">
    <reaction evidence="1">
        <text>S-ubiquitinyl-[E2 ubiquitin-conjugating enzyme]-L-cysteine + [acceptor protein]-L-lysine = [E2 ubiquitin-conjugating enzyme]-L-cysteine + N(6)-ubiquitinyl-[acceptor protein]-L-lysine.</text>
        <dbReference type="EC" id="2.3.2.27"/>
    </reaction>
</comment>
<evidence type="ECO:0000256" key="2">
    <source>
        <dbReference type="ARBA" id="ARBA00012483"/>
    </source>
</evidence>
<keyword evidence="3" id="KW-0479">Metal-binding</keyword>
<keyword evidence="6" id="KW-0862">Zinc</keyword>
<protein>
    <recommendedName>
        <fullName evidence="2">RING-type E3 ubiquitin transferase</fullName>
        <ecNumber evidence="2">2.3.2.27</ecNumber>
    </recommendedName>
</protein>
<evidence type="ECO:0000256" key="7">
    <source>
        <dbReference type="PROSITE-ProRule" id="PRU00087"/>
    </source>
</evidence>
<dbReference type="SMART" id="SM00557">
    <property type="entry name" value="IG_FLMN"/>
    <property type="match status" value="1"/>
</dbReference>
<evidence type="ECO:0000256" key="6">
    <source>
        <dbReference type="ARBA" id="ARBA00022833"/>
    </source>
</evidence>
<dbReference type="Gene3D" id="3.30.160.60">
    <property type="entry name" value="Classic Zinc Finger"/>
    <property type="match status" value="1"/>
</dbReference>
<organism evidence="11 12">
    <name type="scientific">Gopherus evgoodei</name>
    <name type="common">Goodes thornscrub tortoise</name>
    <dbReference type="NCBI Taxonomy" id="1825980"/>
    <lineage>
        <taxon>Eukaryota</taxon>
        <taxon>Metazoa</taxon>
        <taxon>Chordata</taxon>
        <taxon>Craniata</taxon>
        <taxon>Vertebrata</taxon>
        <taxon>Euteleostomi</taxon>
        <taxon>Archelosauria</taxon>
        <taxon>Testudinata</taxon>
        <taxon>Testudines</taxon>
        <taxon>Cryptodira</taxon>
        <taxon>Durocryptodira</taxon>
        <taxon>Testudinoidea</taxon>
        <taxon>Testudinidae</taxon>
        <taxon>Gopherus</taxon>
    </lineage>
</organism>
<feature type="domain" description="B box-type" evidence="10">
    <location>
        <begin position="149"/>
        <end position="174"/>
    </location>
</feature>
<dbReference type="GeneTree" id="ENSGT00940000159099"/>
<keyword evidence="12" id="KW-1185">Reference proteome</keyword>
<dbReference type="GO" id="GO:0061630">
    <property type="term" value="F:ubiquitin protein ligase activity"/>
    <property type="evidence" value="ECO:0007669"/>
    <property type="project" value="UniProtKB-EC"/>
</dbReference>
<feature type="repeat" description="Filamin" evidence="7">
    <location>
        <begin position="296"/>
        <end position="397"/>
    </location>
</feature>
<evidence type="ECO:0000256" key="5">
    <source>
        <dbReference type="ARBA" id="ARBA00022771"/>
    </source>
</evidence>
<name>A0A8C4Y8J2_9SAUR</name>
<evidence type="ECO:0000256" key="1">
    <source>
        <dbReference type="ARBA" id="ARBA00000900"/>
    </source>
</evidence>
<dbReference type="SUPFAM" id="SSF81296">
    <property type="entry name" value="E set domains"/>
    <property type="match status" value="1"/>
</dbReference>
<dbReference type="InterPro" id="IPR017907">
    <property type="entry name" value="Znf_RING_CS"/>
</dbReference>
<evidence type="ECO:0000256" key="9">
    <source>
        <dbReference type="SAM" id="MobiDB-lite"/>
    </source>
</evidence>
<feature type="coiled-coil region" evidence="8">
    <location>
        <begin position="212"/>
        <end position="239"/>
    </location>
</feature>
<dbReference type="AlphaFoldDB" id="A0A8C4Y8J2"/>
<feature type="region of interest" description="Disordered" evidence="9">
    <location>
        <begin position="1"/>
        <end position="27"/>
    </location>
</feature>
<dbReference type="InterPro" id="IPR017868">
    <property type="entry name" value="Filamin/ABP280_repeat-like"/>
</dbReference>
<reference evidence="11" key="1">
    <citation type="submission" date="2025-08" db="UniProtKB">
        <authorList>
            <consortium name="Ensembl"/>
        </authorList>
    </citation>
    <scope>IDENTIFICATION</scope>
</reference>
<evidence type="ECO:0000313" key="11">
    <source>
        <dbReference type="Ensembl" id="ENSGEVP00005021793.1"/>
    </source>
</evidence>
<dbReference type="Ensembl" id="ENSGEVT00005022894.1">
    <property type="protein sequence ID" value="ENSGEVP00005021793.1"/>
    <property type="gene ID" value="ENSGEVG00005015436.1"/>
</dbReference>
<dbReference type="FunFam" id="2.60.40.10:FF:000527">
    <property type="entry name" value="E3 ubiquitin-protein ligase TRIM71"/>
    <property type="match status" value="1"/>
</dbReference>
<accession>A0A8C4Y8J2</accession>
<keyword evidence="5" id="KW-0863">Zinc-finger</keyword>
<evidence type="ECO:0000256" key="8">
    <source>
        <dbReference type="SAM" id="Coils"/>
    </source>
</evidence>
<dbReference type="PROSITE" id="PS00518">
    <property type="entry name" value="ZF_RING_1"/>
    <property type="match status" value="1"/>
</dbReference>
<dbReference type="PANTHER" id="PTHR25462">
    <property type="entry name" value="BONUS, ISOFORM C-RELATED"/>
    <property type="match status" value="1"/>
</dbReference>
<evidence type="ECO:0000313" key="12">
    <source>
        <dbReference type="Proteomes" id="UP000694390"/>
    </source>
</evidence>
<dbReference type="EC" id="2.3.2.27" evidence="2"/>
<dbReference type="CDD" id="cd19796">
    <property type="entry name" value="Bbox2_TRIM71_C-VII"/>
    <property type="match status" value="1"/>
</dbReference>
<reference evidence="11" key="2">
    <citation type="submission" date="2025-09" db="UniProtKB">
        <authorList>
            <consortium name="Ensembl"/>
        </authorList>
    </citation>
    <scope>IDENTIFICATION</scope>
</reference>
<dbReference type="GO" id="GO:0008270">
    <property type="term" value="F:zinc ion binding"/>
    <property type="evidence" value="ECO:0007669"/>
    <property type="project" value="UniProtKB-KW"/>
</dbReference>
<dbReference type="SUPFAM" id="SSF57845">
    <property type="entry name" value="B-box zinc-binding domain"/>
    <property type="match status" value="1"/>
</dbReference>
<dbReference type="Pfam" id="PF00643">
    <property type="entry name" value="zf-B_box"/>
    <property type="match status" value="1"/>
</dbReference>
<dbReference type="PROSITE" id="PS50194">
    <property type="entry name" value="FILAMIN_REPEAT"/>
    <property type="match status" value="1"/>
</dbReference>
<dbReference type="InterPro" id="IPR047153">
    <property type="entry name" value="TRIM45/56/19-like"/>
</dbReference>
<proteinExistence type="predicted"/>
<keyword evidence="8" id="KW-0175">Coiled coil</keyword>
<dbReference type="Proteomes" id="UP000694390">
    <property type="component" value="Unassembled WGS sequence"/>
</dbReference>
<dbReference type="InterPro" id="IPR001298">
    <property type="entry name" value="Filamin/ABP280_rpt"/>
</dbReference>
<dbReference type="Pfam" id="PF00630">
    <property type="entry name" value="Filamin"/>
    <property type="match status" value="1"/>
</dbReference>
<feature type="region of interest" description="Disordered" evidence="9">
    <location>
        <begin position="116"/>
        <end position="139"/>
    </location>
</feature>
<dbReference type="Gene3D" id="2.60.40.10">
    <property type="entry name" value="Immunoglobulins"/>
    <property type="match status" value="1"/>
</dbReference>
<dbReference type="InterPro" id="IPR013783">
    <property type="entry name" value="Ig-like_fold"/>
</dbReference>
<evidence type="ECO:0000256" key="4">
    <source>
        <dbReference type="ARBA" id="ARBA00022737"/>
    </source>
</evidence>
<sequence>AQSDGENAPTRPEEQQSDPLPTLPQRWGQFTLEVGVRSGARALEEARGHHVALPCLHPVCCQCLEAQRLPAAAFPAPELRCPICEQKATLSEPWGMDELPSSSFLLGNLQDVVGAAAEEQHHSGRGPTPPPRQQQQQHRWSSSGLSPVLHFFCDTCSVPICWECTTGPHVGHNFLYLQGALQDSGTLTIQLLGDAQQGLQAIQVEKINQVKAKSLYLQVEKLRQNLNELGNTISAVQQVLEEGCSTDILLARDCMLAQVQDLKNVRGLQPQEDDTVTFTPPDQALYTAIKSMGFVGSGAFASLTRATGEGLKCALQGRVASFTVTCYDHDGNPCLSGGDTISAVVMGPDGNQFDTDVHDQQNGTYLVSYRPQLEGEHLVSVLRCNHHIENSPFKVMGFHLSVRKTKEAPPSRPSSSKFDLLPTWGIMHKRVAVHIRWLHDEGFVFLIILWFCGRWVVDSRLEKPTRLSLFVGGIMSSFTVCLLDSLDLITGQTRLFDFKVFHITLGGFWCFFLFCF</sequence>